<protein>
    <recommendedName>
        <fullName evidence="5">DAPG hydrolase PhiG domain-containing protein</fullName>
    </recommendedName>
</protein>
<dbReference type="EMBL" id="BARS01044336">
    <property type="protein sequence ID" value="GAG35112.1"/>
    <property type="molecule type" value="Genomic_DNA"/>
</dbReference>
<comment type="caution">
    <text evidence="6">The sequence shown here is derived from an EMBL/GenBank/DDBJ whole genome shotgun (WGS) entry which is preliminary data.</text>
</comment>
<dbReference type="Pfam" id="PF18089">
    <property type="entry name" value="DAPG_hydrolase"/>
    <property type="match status" value="1"/>
</dbReference>
<dbReference type="GO" id="GO:0016787">
    <property type="term" value="F:hydrolase activity"/>
    <property type="evidence" value="ECO:0007669"/>
    <property type="project" value="UniProtKB-KW"/>
</dbReference>
<evidence type="ECO:0000259" key="5">
    <source>
        <dbReference type="Pfam" id="PF18089"/>
    </source>
</evidence>
<evidence type="ECO:0000313" key="6">
    <source>
        <dbReference type="EMBL" id="GAG35112.1"/>
    </source>
</evidence>
<keyword evidence="2" id="KW-0479">Metal-binding</keyword>
<dbReference type="AlphaFoldDB" id="X0XIA3"/>
<feature type="domain" description="DAPG hydrolase PhiG" evidence="5">
    <location>
        <begin position="9"/>
        <end position="87"/>
    </location>
</feature>
<name>X0XIA3_9ZZZZ</name>
<dbReference type="InterPro" id="IPR041526">
    <property type="entry name" value="DAPG_hydrolase"/>
</dbReference>
<evidence type="ECO:0000256" key="4">
    <source>
        <dbReference type="ARBA" id="ARBA00022833"/>
    </source>
</evidence>
<organism evidence="6">
    <name type="scientific">marine sediment metagenome</name>
    <dbReference type="NCBI Taxonomy" id="412755"/>
    <lineage>
        <taxon>unclassified sequences</taxon>
        <taxon>metagenomes</taxon>
        <taxon>ecological metagenomes</taxon>
    </lineage>
</organism>
<evidence type="ECO:0000256" key="1">
    <source>
        <dbReference type="ARBA" id="ARBA00001947"/>
    </source>
</evidence>
<evidence type="ECO:0000256" key="3">
    <source>
        <dbReference type="ARBA" id="ARBA00022801"/>
    </source>
</evidence>
<proteinExistence type="predicted"/>
<gene>
    <name evidence="6" type="ORF">S01H1_67005</name>
</gene>
<dbReference type="GO" id="GO:0046872">
    <property type="term" value="F:metal ion binding"/>
    <property type="evidence" value="ECO:0007669"/>
    <property type="project" value="UniProtKB-KW"/>
</dbReference>
<evidence type="ECO:0000256" key="2">
    <source>
        <dbReference type="ARBA" id="ARBA00022723"/>
    </source>
</evidence>
<accession>X0XIA3</accession>
<reference evidence="6" key="1">
    <citation type="journal article" date="2014" name="Front. Microbiol.">
        <title>High frequency of phylogenetically diverse reductive dehalogenase-homologous genes in deep subseafloor sedimentary metagenomes.</title>
        <authorList>
            <person name="Kawai M."/>
            <person name="Futagami T."/>
            <person name="Toyoda A."/>
            <person name="Takaki Y."/>
            <person name="Nishi S."/>
            <person name="Hori S."/>
            <person name="Arai W."/>
            <person name="Tsubouchi T."/>
            <person name="Morono Y."/>
            <person name="Uchiyama I."/>
            <person name="Ito T."/>
            <person name="Fujiyama A."/>
            <person name="Inagaki F."/>
            <person name="Takami H."/>
        </authorList>
    </citation>
    <scope>NUCLEOTIDE SEQUENCE</scope>
    <source>
        <strain evidence="6">Expedition CK06-06</strain>
    </source>
</reference>
<feature type="non-terminal residue" evidence="6">
    <location>
        <position position="105"/>
    </location>
</feature>
<keyword evidence="4" id="KW-0862">Zinc</keyword>
<keyword evidence="3" id="KW-0378">Hydrolase</keyword>
<comment type="cofactor">
    <cofactor evidence="1">
        <name>Zn(2+)</name>
        <dbReference type="ChEBI" id="CHEBI:29105"/>
    </cofactor>
</comment>
<sequence length="105" mass="12346">MEDQKYPKGWIVVDHIIPGVTPEMIDWWWVNMEKGYELWCPDEHKGFKWEIKPPMNGHIGAVQIATESIDYGPVMDLRIEWVDPNIGTPEQKDFWTYERLLTAGT</sequence>